<comment type="caution">
    <text evidence="2">The sequence shown here is derived from an EMBL/GenBank/DDBJ whole genome shotgun (WGS) entry which is preliminary data.</text>
</comment>
<name>A0ABR5AJS8_9BACL</name>
<evidence type="ECO:0000313" key="3">
    <source>
        <dbReference type="Proteomes" id="UP000031967"/>
    </source>
</evidence>
<sequence>MATPNGNAGAASVQDDVERLRRILDKDEYAVYRRSAADADRFNLSEWIVKQLKKLFPSVDVPPGAGKAVEYGLIVLLLAAAVFAIVWISRQLVRNARLRTWSELQAQAAGSRRKRCCGKRRSWRRASGGAKRFAPVFSRCWAVSSSRAGSASSAGKRIGITPTS</sequence>
<reference evidence="2 3" key="1">
    <citation type="submission" date="2014-12" db="EMBL/GenBank/DDBJ databases">
        <title>Draft genome sequence of Paenibacillus kamchatkensis strain B-2647.</title>
        <authorList>
            <person name="Karlyshev A.V."/>
            <person name="Kudryashova E.B."/>
        </authorList>
    </citation>
    <scope>NUCLEOTIDE SEQUENCE [LARGE SCALE GENOMIC DNA]</scope>
    <source>
        <strain evidence="2 3">VKM B-2647</strain>
    </source>
</reference>
<proteinExistence type="predicted"/>
<evidence type="ECO:0000313" key="2">
    <source>
        <dbReference type="EMBL" id="KIL41210.1"/>
    </source>
</evidence>
<keyword evidence="3" id="KW-1185">Reference proteome</keyword>
<dbReference type="RefSeq" id="WP_041047094.1">
    <property type="nucleotide sequence ID" value="NZ_JXAK01000011.1"/>
</dbReference>
<feature type="transmembrane region" description="Helical" evidence="1">
    <location>
        <begin position="71"/>
        <end position="89"/>
    </location>
</feature>
<evidence type="ECO:0000256" key="1">
    <source>
        <dbReference type="SAM" id="Phobius"/>
    </source>
</evidence>
<keyword evidence="1" id="KW-1133">Transmembrane helix</keyword>
<gene>
    <name evidence="2" type="ORF">SD70_08040</name>
</gene>
<keyword evidence="1" id="KW-0812">Transmembrane</keyword>
<protein>
    <submittedName>
        <fullName evidence="2">Uncharacterized protein</fullName>
    </submittedName>
</protein>
<organism evidence="2 3">
    <name type="scientific">Gordoniibacillus kamchatkensis</name>
    <dbReference type="NCBI Taxonomy" id="1590651"/>
    <lineage>
        <taxon>Bacteria</taxon>
        <taxon>Bacillati</taxon>
        <taxon>Bacillota</taxon>
        <taxon>Bacilli</taxon>
        <taxon>Bacillales</taxon>
        <taxon>Paenibacillaceae</taxon>
        <taxon>Gordoniibacillus</taxon>
    </lineage>
</organism>
<keyword evidence="1" id="KW-0472">Membrane</keyword>
<dbReference type="EMBL" id="JXAK01000011">
    <property type="protein sequence ID" value="KIL41210.1"/>
    <property type="molecule type" value="Genomic_DNA"/>
</dbReference>
<accession>A0ABR5AJS8</accession>
<dbReference type="Proteomes" id="UP000031967">
    <property type="component" value="Unassembled WGS sequence"/>
</dbReference>